<name>A0A1G1TAF4_9BACT</name>
<dbReference type="RefSeq" id="WP_070732944.1">
    <property type="nucleotide sequence ID" value="NZ_MDZC01000028.1"/>
</dbReference>
<dbReference type="OrthoDB" id="2867208at2"/>
<dbReference type="EMBL" id="MDZC01000028">
    <property type="protein sequence ID" value="OGX87850.1"/>
    <property type="molecule type" value="Genomic_DNA"/>
</dbReference>
<feature type="domain" description="TTHB210-like" evidence="2">
    <location>
        <begin position="66"/>
        <end position="112"/>
    </location>
</feature>
<keyword evidence="4" id="KW-1185">Reference proteome</keyword>
<sequence length="267" mass="29329">MPAILSGLLLACIALVGPACSKQDAVEPVLSSSSQGEAKADKTKTFYGPAKPMGQGVGRAWVEVGSNGKPLAIGIDLSAKSMLSQGSSPTEYTLQLPHQVAVPPFDHIELGWNPQGHEPDHIYTLPHFDVHFYMISSAFQATIPFLAPPAFDTQPAAKYLPADYLMGPGLVPNMGAHAVDLRSDEFQPDGVFTKTFIYGSYQGRLTFLEPMFTLKYLEEMKSETIEIRQPQAFARAGYYPTTYTISYTSSPKEYHISLNKFIYHEAE</sequence>
<proteinExistence type="predicted"/>
<accession>A0A1G1TAF4</accession>
<comment type="caution">
    <text evidence="3">The sequence shown here is derived from an EMBL/GenBank/DDBJ whole genome shotgun (WGS) entry which is preliminary data.</text>
</comment>
<evidence type="ECO:0000259" key="2">
    <source>
        <dbReference type="Pfam" id="PF18197"/>
    </source>
</evidence>
<feature type="chain" id="PRO_5009579268" description="TTHB210-like domain-containing protein" evidence="1">
    <location>
        <begin position="22"/>
        <end position="267"/>
    </location>
</feature>
<protein>
    <recommendedName>
        <fullName evidence="2">TTHB210-like domain-containing protein</fullName>
    </recommendedName>
</protein>
<dbReference type="STRING" id="1908236.BEN48_11035"/>
<evidence type="ECO:0000313" key="4">
    <source>
        <dbReference type="Proteomes" id="UP000177791"/>
    </source>
</evidence>
<dbReference type="Proteomes" id="UP000177791">
    <property type="component" value="Unassembled WGS sequence"/>
</dbReference>
<dbReference type="CDD" id="cd11669">
    <property type="entry name" value="TTHB210-like"/>
    <property type="match status" value="1"/>
</dbReference>
<organism evidence="3 4">
    <name type="scientific">Hymenobacter glacialis</name>
    <dbReference type="NCBI Taxonomy" id="1908236"/>
    <lineage>
        <taxon>Bacteria</taxon>
        <taxon>Pseudomonadati</taxon>
        <taxon>Bacteroidota</taxon>
        <taxon>Cytophagia</taxon>
        <taxon>Cytophagales</taxon>
        <taxon>Hymenobacteraceae</taxon>
        <taxon>Hymenobacter</taxon>
    </lineage>
</organism>
<dbReference type="AlphaFoldDB" id="A0A1G1TAF4"/>
<evidence type="ECO:0000313" key="3">
    <source>
        <dbReference type="EMBL" id="OGX87850.1"/>
    </source>
</evidence>
<gene>
    <name evidence="3" type="ORF">BEN48_11035</name>
</gene>
<feature type="signal peptide" evidence="1">
    <location>
        <begin position="1"/>
        <end position="21"/>
    </location>
</feature>
<dbReference type="Pfam" id="PF18197">
    <property type="entry name" value="TTHB210-like"/>
    <property type="match status" value="1"/>
</dbReference>
<keyword evidence="1" id="KW-0732">Signal</keyword>
<dbReference type="InterPro" id="IPR033786">
    <property type="entry name" value="TTHB210-like"/>
</dbReference>
<dbReference type="InterPro" id="IPR040832">
    <property type="entry name" value="TTHB210-like_dom"/>
</dbReference>
<evidence type="ECO:0000256" key="1">
    <source>
        <dbReference type="SAM" id="SignalP"/>
    </source>
</evidence>
<reference evidence="3 4" key="1">
    <citation type="submission" date="2016-08" db="EMBL/GenBank/DDBJ databases">
        <title>Hymenobacter coccineus sp. nov., Hymenobacter lapidarius sp. nov. and Hymenobacter glacialis sp. nov., isolated from Antarctic soil.</title>
        <authorList>
            <person name="Sedlacek I."/>
            <person name="Kralova S."/>
            <person name="Kyrova K."/>
            <person name="Maslanova I."/>
            <person name="Stankova E."/>
            <person name="Vrbovska V."/>
            <person name="Nemec M."/>
            <person name="Bartak M."/>
            <person name="Svec P."/>
            <person name="Busse H.-J."/>
            <person name="Pantucek R."/>
        </authorList>
    </citation>
    <scope>NUCLEOTIDE SEQUENCE [LARGE SCALE GENOMIC DNA]</scope>
    <source>
        <strain evidence="3 4">CCM 8648</strain>
    </source>
</reference>